<organism evidence="2 3">
    <name type="scientific">Tuber aestivum</name>
    <name type="common">summer truffle</name>
    <dbReference type="NCBI Taxonomy" id="59557"/>
    <lineage>
        <taxon>Eukaryota</taxon>
        <taxon>Fungi</taxon>
        <taxon>Dikarya</taxon>
        <taxon>Ascomycota</taxon>
        <taxon>Pezizomycotina</taxon>
        <taxon>Pezizomycetes</taxon>
        <taxon>Pezizales</taxon>
        <taxon>Tuberaceae</taxon>
        <taxon>Tuber</taxon>
    </lineage>
</organism>
<gene>
    <name evidence="2" type="ORF">GSTUAT00003528001</name>
</gene>
<dbReference type="EMBL" id="LN890993">
    <property type="protein sequence ID" value="CUS12394.1"/>
    <property type="molecule type" value="Genomic_DNA"/>
</dbReference>
<dbReference type="Proteomes" id="UP001412239">
    <property type="component" value="Unassembled WGS sequence"/>
</dbReference>
<evidence type="ECO:0000313" key="2">
    <source>
        <dbReference type="EMBL" id="CUS12394.1"/>
    </source>
</evidence>
<name>A0A292PZ20_9PEZI</name>
<evidence type="ECO:0000313" key="3">
    <source>
        <dbReference type="Proteomes" id="UP001412239"/>
    </source>
</evidence>
<dbReference type="AlphaFoldDB" id="A0A292PZ20"/>
<protein>
    <submittedName>
        <fullName evidence="2">Uncharacterized protein</fullName>
    </submittedName>
</protein>
<feature type="compositionally biased region" description="Basic residues" evidence="1">
    <location>
        <begin position="11"/>
        <end position="21"/>
    </location>
</feature>
<reference evidence="2" key="1">
    <citation type="submission" date="2015-10" db="EMBL/GenBank/DDBJ databases">
        <authorList>
            <person name="Regsiter A."/>
            <person name="william w."/>
        </authorList>
    </citation>
    <scope>NUCLEOTIDE SEQUENCE</scope>
    <source>
        <strain evidence="2">Montdore</strain>
    </source>
</reference>
<keyword evidence="3" id="KW-1185">Reference proteome</keyword>
<evidence type="ECO:0000256" key="1">
    <source>
        <dbReference type="SAM" id="MobiDB-lite"/>
    </source>
</evidence>
<accession>A0A292PZ20</accession>
<proteinExistence type="predicted"/>
<sequence>MLGKGKGTSYTKRHTTRRTGHGTRAQSRVIISPTREWAVEINEKALIEVWLCYKMNPWLSSLIILGALANPPKPTKSTVEISFKARTPIGKYYAVQVSLKDSFNKRLHNKLYQDPQPNSIKNGITLDTCRRPSIDGPLQLSNPTELNEHSNLLGGVQAGKGPGHFLP</sequence>
<feature type="region of interest" description="Disordered" evidence="1">
    <location>
        <begin position="1"/>
        <end position="26"/>
    </location>
</feature>